<dbReference type="Pfam" id="PF13905">
    <property type="entry name" value="Thioredoxin_8"/>
    <property type="match status" value="1"/>
</dbReference>
<feature type="non-terminal residue" evidence="2">
    <location>
        <position position="1"/>
    </location>
</feature>
<feature type="domain" description="Thioredoxin-like fold" evidence="1">
    <location>
        <begin position="15"/>
        <end position="55"/>
    </location>
</feature>
<evidence type="ECO:0000313" key="3">
    <source>
        <dbReference type="Proteomes" id="UP000266841"/>
    </source>
</evidence>
<protein>
    <recommendedName>
        <fullName evidence="1">Thioredoxin-like fold domain-containing protein</fullName>
    </recommendedName>
</protein>
<comment type="caution">
    <text evidence="2">The sequence shown here is derived from an EMBL/GenBank/DDBJ whole genome shotgun (WGS) entry which is preliminary data.</text>
</comment>
<dbReference type="Proteomes" id="UP000266841">
    <property type="component" value="Unassembled WGS sequence"/>
</dbReference>
<keyword evidence="3" id="KW-1185">Reference proteome</keyword>
<sequence length="84" mass="9728">AYNAHKRHLQTSNVDGDEIEVVFVSFDSTSLEYNQYKSTMPWPAVPFDNLNQGQLVAGVRDKVDPNSDHTGWTKWGYRHKKRTF</sequence>
<dbReference type="Gene3D" id="3.40.30.10">
    <property type="entry name" value="Glutaredoxin"/>
    <property type="match status" value="1"/>
</dbReference>
<reference evidence="2 3" key="1">
    <citation type="journal article" date="2012" name="Genome Biol.">
        <title>Genome and low-iron response of an oceanic diatom adapted to chronic iron limitation.</title>
        <authorList>
            <person name="Lommer M."/>
            <person name="Specht M."/>
            <person name="Roy A.S."/>
            <person name="Kraemer L."/>
            <person name="Andreson R."/>
            <person name="Gutowska M.A."/>
            <person name="Wolf J."/>
            <person name="Bergner S.V."/>
            <person name="Schilhabel M.B."/>
            <person name="Klostermeier U.C."/>
            <person name="Beiko R.G."/>
            <person name="Rosenstiel P."/>
            <person name="Hippler M."/>
            <person name="Laroche J."/>
        </authorList>
    </citation>
    <scope>NUCLEOTIDE SEQUENCE [LARGE SCALE GENOMIC DNA]</scope>
    <source>
        <strain evidence="2 3">CCMP1005</strain>
    </source>
</reference>
<dbReference type="InterPro" id="IPR012336">
    <property type="entry name" value="Thioredoxin-like_fold"/>
</dbReference>
<evidence type="ECO:0000313" key="2">
    <source>
        <dbReference type="EMBL" id="EJK50959.1"/>
    </source>
</evidence>
<dbReference type="OrthoDB" id="409136at2759"/>
<gene>
    <name evidence="2" type="ORF">THAOC_29923</name>
</gene>
<accession>K0RFA6</accession>
<dbReference type="AlphaFoldDB" id="K0RFA6"/>
<organism evidence="2 3">
    <name type="scientific">Thalassiosira oceanica</name>
    <name type="common">Marine diatom</name>
    <dbReference type="NCBI Taxonomy" id="159749"/>
    <lineage>
        <taxon>Eukaryota</taxon>
        <taxon>Sar</taxon>
        <taxon>Stramenopiles</taxon>
        <taxon>Ochrophyta</taxon>
        <taxon>Bacillariophyta</taxon>
        <taxon>Coscinodiscophyceae</taxon>
        <taxon>Thalassiosirophycidae</taxon>
        <taxon>Thalassiosirales</taxon>
        <taxon>Thalassiosiraceae</taxon>
        <taxon>Thalassiosira</taxon>
    </lineage>
</organism>
<dbReference type="EMBL" id="AGNL01042516">
    <property type="protein sequence ID" value="EJK50959.1"/>
    <property type="molecule type" value="Genomic_DNA"/>
</dbReference>
<evidence type="ECO:0000259" key="1">
    <source>
        <dbReference type="Pfam" id="PF13905"/>
    </source>
</evidence>
<proteinExistence type="predicted"/>
<name>K0RFA6_THAOC</name>